<dbReference type="AlphaFoldDB" id="A0A2H3J3F7"/>
<name>A0A2H3J3F7_WOLCO</name>
<protein>
    <submittedName>
        <fullName evidence="3">Uncharacterized protein</fullName>
    </submittedName>
</protein>
<reference evidence="3 4" key="1">
    <citation type="journal article" date="2012" name="Science">
        <title>The Paleozoic origin of enzymatic lignin decomposition reconstructed from 31 fungal genomes.</title>
        <authorList>
            <person name="Floudas D."/>
            <person name="Binder M."/>
            <person name="Riley R."/>
            <person name="Barry K."/>
            <person name="Blanchette R.A."/>
            <person name="Henrissat B."/>
            <person name="Martinez A.T."/>
            <person name="Otillar R."/>
            <person name="Spatafora J.W."/>
            <person name="Yadav J.S."/>
            <person name="Aerts A."/>
            <person name="Benoit I."/>
            <person name="Boyd A."/>
            <person name="Carlson A."/>
            <person name="Copeland A."/>
            <person name="Coutinho P.M."/>
            <person name="de Vries R.P."/>
            <person name="Ferreira P."/>
            <person name="Findley K."/>
            <person name="Foster B."/>
            <person name="Gaskell J."/>
            <person name="Glotzer D."/>
            <person name="Gorecki P."/>
            <person name="Heitman J."/>
            <person name="Hesse C."/>
            <person name="Hori C."/>
            <person name="Igarashi K."/>
            <person name="Jurgens J.A."/>
            <person name="Kallen N."/>
            <person name="Kersten P."/>
            <person name="Kohler A."/>
            <person name="Kuees U."/>
            <person name="Kumar T.K.A."/>
            <person name="Kuo A."/>
            <person name="LaButti K."/>
            <person name="Larrondo L.F."/>
            <person name="Lindquist E."/>
            <person name="Ling A."/>
            <person name="Lombard V."/>
            <person name="Lucas S."/>
            <person name="Lundell T."/>
            <person name="Martin R."/>
            <person name="McLaughlin D.J."/>
            <person name="Morgenstern I."/>
            <person name="Morin E."/>
            <person name="Murat C."/>
            <person name="Nagy L.G."/>
            <person name="Nolan M."/>
            <person name="Ohm R.A."/>
            <person name="Patyshakuliyeva A."/>
            <person name="Rokas A."/>
            <person name="Ruiz-Duenas F.J."/>
            <person name="Sabat G."/>
            <person name="Salamov A."/>
            <person name="Samejima M."/>
            <person name="Schmutz J."/>
            <person name="Slot J.C."/>
            <person name="St John F."/>
            <person name="Stenlid J."/>
            <person name="Sun H."/>
            <person name="Sun S."/>
            <person name="Syed K."/>
            <person name="Tsang A."/>
            <person name="Wiebenga A."/>
            <person name="Young D."/>
            <person name="Pisabarro A."/>
            <person name="Eastwood D.C."/>
            <person name="Martin F."/>
            <person name="Cullen D."/>
            <person name="Grigoriev I.V."/>
            <person name="Hibbett D.S."/>
        </authorList>
    </citation>
    <scope>NUCLEOTIDE SEQUENCE [LARGE SCALE GENOMIC DNA]</scope>
    <source>
        <strain evidence="3 4">MD-104</strain>
    </source>
</reference>
<feature type="chain" id="PRO_5013951060" evidence="2">
    <location>
        <begin position="19"/>
        <end position="246"/>
    </location>
</feature>
<feature type="region of interest" description="Disordered" evidence="1">
    <location>
        <begin position="141"/>
        <end position="213"/>
    </location>
</feature>
<keyword evidence="2" id="KW-0732">Signal</keyword>
<dbReference type="Proteomes" id="UP000218811">
    <property type="component" value="Unassembled WGS sequence"/>
</dbReference>
<accession>A0A2H3J3F7</accession>
<evidence type="ECO:0000256" key="1">
    <source>
        <dbReference type="SAM" id="MobiDB-lite"/>
    </source>
</evidence>
<organism evidence="3 4">
    <name type="scientific">Wolfiporia cocos (strain MD-104)</name>
    <name type="common">Brown rot fungus</name>
    <dbReference type="NCBI Taxonomy" id="742152"/>
    <lineage>
        <taxon>Eukaryota</taxon>
        <taxon>Fungi</taxon>
        <taxon>Dikarya</taxon>
        <taxon>Basidiomycota</taxon>
        <taxon>Agaricomycotina</taxon>
        <taxon>Agaricomycetes</taxon>
        <taxon>Polyporales</taxon>
        <taxon>Phaeolaceae</taxon>
        <taxon>Wolfiporia</taxon>
    </lineage>
</organism>
<sequence>AAWSIILIFDSGVYAVAAALTYHPPLPLSRASICGAGTAPNSRLCENSFLPSRRALADLTPAAFAFDLLFNAAQSIHRAHETTPSTYALPLWKTHVSYLLTAITHGANELAHTELPSLLTLQQDVNNLALHLNSILAPTFHNPLPTPPTPSTPKPRTAPPTPHLHHVPKHTLHINPNRPEPRLHWVPNRPETPPRTPSPQPTPPSTASPALTHHSVDSVDTVEFLLKPPLYDYPIGPLKKPLYDHP</sequence>
<evidence type="ECO:0000313" key="3">
    <source>
        <dbReference type="EMBL" id="PCH36772.1"/>
    </source>
</evidence>
<feature type="compositionally biased region" description="Pro residues" evidence="1">
    <location>
        <begin position="144"/>
        <end position="162"/>
    </location>
</feature>
<keyword evidence="4" id="KW-1185">Reference proteome</keyword>
<evidence type="ECO:0000313" key="4">
    <source>
        <dbReference type="Proteomes" id="UP000218811"/>
    </source>
</evidence>
<feature type="compositionally biased region" description="Pro residues" evidence="1">
    <location>
        <begin position="190"/>
        <end position="206"/>
    </location>
</feature>
<evidence type="ECO:0000256" key="2">
    <source>
        <dbReference type="SAM" id="SignalP"/>
    </source>
</evidence>
<feature type="non-terminal residue" evidence="3">
    <location>
        <position position="246"/>
    </location>
</feature>
<feature type="signal peptide" evidence="2">
    <location>
        <begin position="1"/>
        <end position="18"/>
    </location>
</feature>
<feature type="non-terminal residue" evidence="3">
    <location>
        <position position="1"/>
    </location>
</feature>
<gene>
    <name evidence="3" type="ORF">WOLCODRAFT_167109</name>
</gene>
<feature type="compositionally biased region" description="Basic residues" evidence="1">
    <location>
        <begin position="163"/>
        <end position="172"/>
    </location>
</feature>
<dbReference type="EMBL" id="KB467898">
    <property type="protein sequence ID" value="PCH36772.1"/>
    <property type="molecule type" value="Genomic_DNA"/>
</dbReference>
<proteinExistence type="predicted"/>